<evidence type="ECO:0000256" key="4">
    <source>
        <dbReference type="ARBA" id="ARBA00023295"/>
    </source>
</evidence>
<dbReference type="AlphaFoldDB" id="A0A1J5SII2"/>
<dbReference type="InterPro" id="IPR003599">
    <property type="entry name" value="Ig_sub"/>
</dbReference>
<organism evidence="6">
    <name type="scientific">mine drainage metagenome</name>
    <dbReference type="NCBI Taxonomy" id="410659"/>
    <lineage>
        <taxon>unclassified sequences</taxon>
        <taxon>metagenomes</taxon>
        <taxon>ecological metagenomes</taxon>
    </lineage>
</organism>
<dbReference type="SUPFAM" id="SSF48726">
    <property type="entry name" value="Immunoglobulin"/>
    <property type="match status" value="2"/>
</dbReference>
<accession>A0A1J5SII2</accession>
<dbReference type="SUPFAM" id="SSF75005">
    <property type="entry name" value="Arabinanase/levansucrase/invertase"/>
    <property type="match status" value="1"/>
</dbReference>
<evidence type="ECO:0000256" key="2">
    <source>
        <dbReference type="ARBA" id="ARBA00009865"/>
    </source>
</evidence>
<dbReference type="SMART" id="SM00409">
    <property type="entry name" value="IG"/>
    <property type="match status" value="2"/>
</dbReference>
<dbReference type="PANTHER" id="PTHR43301:SF3">
    <property type="entry name" value="ARABINAN ENDO-1,5-ALPHA-L-ARABINOSIDASE A-RELATED"/>
    <property type="match status" value="1"/>
</dbReference>
<dbReference type="PANTHER" id="PTHR43301">
    <property type="entry name" value="ARABINAN ENDO-1,5-ALPHA-L-ARABINOSIDASE"/>
    <property type="match status" value="1"/>
</dbReference>
<dbReference type="InterPro" id="IPR023296">
    <property type="entry name" value="Glyco_hydro_beta-prop_sf"/>
</dbReference>
<keyword evidence="3 6" id="KW-0378">Hydrolase</keyword>
<gene>
    <name evidence="6" type="primary">abn2</name>
    <name evidence="6" type="ORF">GALL_97460</name>
</gene>
<sequence length="935" mass="96338">MTLLRRLLLVLSGVLAAFLVSPASASPTFSNVSVHDPSVVRDGSTYYVFGSHMASASTADLMHWTQITTAPTYPNSLIRNQDPQTEFADALAWAQTTTFWGPDVIKLGDGKYYYYYCACQGSSPLSALGLAKADAVTGPYANVGILLKSGMSGISPTGSVYDVNVNPNVVDPSVFYDADGKLWMVYGSFSGGIFILQLDSTPGSPTIGQPLPNQGGYGKKLIGGNSSRIEGPYIIYSPETQYYYLFMTFGGLDAAGGYNIRVGRSRAPDGPYVDAAGNDLTNVKGNFAFDDATIAPYGVKLMGNYQFLHVDGEPTTASQGYVSPGGCSIYRDPQLGRYILVIHTRFVGKGEYHEVRAYQLYLNEDGWFVASPQRFAGETIATTDPSLVPGTYRFINHGKAISATVNNSTLATLNADGSVSGSVSGTWALSGDHFITLVLGGVTYKGVVVQDWDDDNQVWVESFSALSSDGVSVWGCKVAATTTNVAPSITLPPSDVSVTAGSSATFSVSASGTPAPTYQWRRNGVNIAGATGSSYTISSTTAGDAAAYSVVVANSVAAFQSQPAVLSVSAPAGPAISVQPESQDVDAGTSYTFSVTATGTGTLSYQWHFNGTDIPGATGSSYTIASVAAANAGAYTVTVTDSAGNVTSSNALLAVSYPTPNSDARLSALSCRAVVGNGSDVLIPAFIVGGTGSQQVVVRASGPALAQYGITDTLAQPKMELHRVGVDATVATNVGWSSGTADATAALQAAFLKVGLPAFPVGSADSAMIVTVSAGQAYTVVVRGADGTGGTSLVELYELGGNAAPLTALSCRAMVGTGDKILVPGIIISGTKPRELIIRASGPALNQYGVTGTLAQPRLELFSGTTKIAENVGWSTAANAATVATVSPKVGLANFPAGSPDCAILVTLKPGIYTAQVSGLGGTTGVALVEVYVVP</sequence>
<dbReference type="Pfam" id="PF16369">
    <property type="entry name" value="GH43_C"/>
    <property type="match status" value="1"/>
</dbReference>
<dbReference type="Pfam" id="PF13927">
    <property type="entry name" value="Ig_3"/>
    <property type="match status" value="2"/>
</dbReference>
<comment type="pathway">
    <text evidence="1">Glycan metabolism; L-arabinan degradation.</text>
</comment>
<dbReference type="GO" id="GO:0046558">
    <property type="term" value="F:arabinan endo-1,5-alpha-L-arabinosidase activity"/>
    <property type="evidence" value="ECO:0007669"/>
    <property type="project" value="UniProtKB-EC"/>
</dbReference>
<protein>
    <submittedName>
        <fullName evidence="6">Extracellular endo-alpha-(1-&gt;5)-L-arabinanase 2</fullName>
        <ecNumber evidence="6">3.2.1.99</ecNumber>
    </submittedName>
</protein>
<evidence type="ECO:0000256" key="1">
    <source>
        <dbReference type="ARBA" id="ARBA00004834"/>
    </source>
</evidence>
<proteinExistence type="inferred from homology"/>
<dbReference type="Gene3D" id="2.115.10.20">
    <property type="entry name" value="Glycosyl hydrolase domain, family 43"/>
    <property type="match status" value="1"/>
</dbReference>
<evidence type="ECO:0000259" key="5">
    <source>
        <dbReference type="PROSITE" id="PS50835"/>
    </source>
</evidence>
<evidence type="ECO:0000313" key="6">
    <source>
        <dbReference type="EMBL" id="OIR08242.1"/>
    </source>
</evidence>
<dbReference type="EC" id="3.2.1.99" evidence="6"/>
<reference evidence="6" key="1">
    <citation type="submission" date="2016-10" db="EMBL/GenBank/DDBJ databases">
        <title>Sequence of Gallionella enrichment culture.</title>
        <authorList>
            <person name="Poehlein A."/>
            <person name="Muehling M."/>
            <person name="Daniel R."/>
        </authorList>
    </citation>
    <scope>NUCLEOTIDE SEQUENCE</scope>
</reference>
<dbReference type="InterPro" id="IPR050727">
    <property type="entry name" value="GH43_arabinanases"/>
</dbReference>
<name>A0A1J5SII2_9ZZZZ</name>
<dbReference type="PROSITE" id="PS50835">
    <property type="entry name" value="IG_LIKE"/>
    <property type="match status" value="2"/>
</dbReference>
<dbReference type="EMBL" id="MLJW01000033">
    <property type="protein sequence ID" value="OIR08242.1"/>
    <property type="molecule type" value="Genomic_DNA"/>
</dbReference>
<dbReference type="InterPro" id="IPR013783">
    <property type="entry name" value="Ig-like_fold"/>
</dbReference>
<keyword evidence="4 6" id="KW-0326">Glycosidase</keyword>
<dbReference type="Gene3D" id="2.40.128.10">
    <property type="match status" value="1"/>
</dbReference>
<comment type="similarity">
    <text evidence="2">Belongs to the glycosyl hydrolase 43 family.</text>
</comment>
<evidence type="ECO:0000256" key="3">
    <source>
        <dbReference type="ARBA" id="ARBA00022801"/>
    </source>
</evidence>
<dbReference type="InterPro" id="IPR006710">
    <property type="entry name" value="Glyco_hydro_43"/>
</dbReference>
<dbReference type="InterPro" id="IPR032291">
    <property type="entry name" value="Abn2_C"/>
</dbReference>
<comment type="caution">
    <text evidence="6">The sequence shown here is derived from an EMBL/GenBank/DDBJ whole genome shotgun (WGS) entry which is preliminary data.</text>
</comment>
<dbReference type="Pfam" id="PF04616">
    <property type="entry name" value="Glyco_hydro_43"/>
    <property type="match status" value="1"/>
</dbReference>
<dbReference type="InterPro" id="IPR036179">
    <property type="entry name" value="Ig-like_dom_sf"/>
</dbReference>
<feature type="domain" description="Ig-like" evidence="5">
    <location>
        <begin position="487"/>
        <end position="567"/>
    </location>
</feature>
<dbReference type="GO" id="GO:0005975">
    <property type="term" value="P:carbohydrate metabolic process"/>
    <property type="evidence" value="ECO:0007669"/>
    <property type="project" value="InterPro"/>
</dbReference>
<dbReference type="InterPro" id="IPR007110">
    <property type="entry name" value="Ig-like_dom"/>
</dbReference>
<dbReference type="Gene3D" id="2.60.40.10">
    <property type="entry name" value="Immunoglobulins"/>
    <property type="match status" value="2"/>
</dbReference>
<feature type="domain" description="Ig-like" evidence="5">
    <location>
        <begin position="574"/>
        <end position="653"/>
    </location>
</feature>